<dbReference type="GeneID" id="86827914"/>
<comment type="caution">
    <text evidence="1">The sequence shown here is derived from an EMBL/GenBank/DDBJ whole genome shotgun (WGS) entry which is preliminary data.</text>
</comment>
<dbReference type="Proteomes" id="UP000629287">
    <property type="component" value="Unassembled WGS sequence"/>
</dbReference>
<evidence type="ECO:0000313" key="2">
    <source>
        <dbReference type="Proteomes" id="UP000629287"/>
    </source>
</evidence>
<dbReference type="EMBL" id="JADBGF010000001">
    <property type="protein sequence ID" value="MBE1597215.1"/>
    <property type="molecule type" value="Genomic_DNA"/>
</dbReference>
<organism evidence="1 2">
    <name type="scientific">Streptomyces stelliscabiei</name>
    <dbReference type="NCBI Taxonomy" id="146820"/>
    <lineage>
        <taxon>Bacteria</taxon>
        <taxon>Bacillati</taxon>
        <taxon>Actinomycetota</taxon>
        <taxon>Actinomycetes</taxon>
        <taxon>Kitasatosporales</taxon>
        <taxon>Streptomycetaceae</taxon>
        <taxon>Streptomyces</taxon>
    </lineage>
</organism>
<dbReference type="OrthoDB" id="4226606at2"/>
<proteinExistence type="predicted"/>
<gene>
    <name evidence="1" type="ORF">H4687_003344</name>
</gene>
<sequence>MARSGVRIDPSARTHVDAAINDWMGDVIGVAILGDARDYVHKRTGRLHDSLRSECHDKVLRVGSLDCNYSTDVELGTAPHVIVPRNKKALYWPGADHPVARVNHPGTPPMPYLRPALFQRRTP</sequence>
<protein>
    <submittedName>
        <fullName evidence="1">Uncharacterized protein</fullName>
    </submittedName>
</protein>
<name>A0A8I0TPV3_9ACTN</name>
<keyword evidence="2" id="KW-1185">Reference proteome</keyword>
<evidence type="ECO:0000313" key="1">
    <source>
        <dbReference type="EMBL" id="MBE1597215.1"/>
    </source>
</evidence>
<accession>A0A8I0TPV3</accession>
<dbReference type="AlphaFoldDB" id="A0A8I0TPV3"/>
<reference evidence="1 2" key="1">
    <citation type="submission" date="2020-10" db="EMBL/GenBank/DDBJ databases">
        <title>Sequencing the genomes of 1000 actinobacteria strains.</title>
        <authorList>
            <person name="Klenk H.-P."/>
        </authorList>
    </citation>
    <scope>NUCLEOTIDE SEQUENCE [LARGE SCALE GENOMIC DNA]</scope>
    <source>
        <strain evidence="1 2">DSM 41803</strain>
    </source>
</reference>
<dbReference type="RefSeq" id="WP_046916583.1">
    <property type="nucleotide sequence ID" value="NZ_JADBGF010000001.1"/>
</dbReference>